<gene>
    <name evidence="1" type="ORF">Triagg1_10990</name>
</gene>
<dbReference type="EMBL" id="JAWRVG010000110">
    <property type="protein sequence ID" value="KAK4059704.1"/>
    <property type="molecule type" value="Genomic_DNA"/>
</dbReference>
<evidence type="ECO:0000313" key="1">
    <source>
        <dbReference type="EMBL" id="KAK4059704.1"/>
    </source>
</evidence>
<reference evidence="1" key="1">
    <citation type="submission" date="2023-11" db="EMBL/GenBank/DDBJ databases">
        <title>The genome sequences of three competitors of mushroom-forming fungi.</title>
        <authorList>
            <person name="Beijen E."/>
            <person name="Ohm R.A."/>
        </authorList>
    </citation>
    <scope>NUCLEOTIDE SEQUENCE</scope>
    <source>
        <strain evidence="1">CBS 100526</strain>
    </source>
</reference>
<proteinExistence type="predicted"/>
<name>A0AAE1I566_9HYPO</name>
<evidence type="ECO:0000313" key="2">
    <source>
        <dbReference type="Proteomes" id="UP001273209"/>
    </source>
</evidence>
<accession>A0AAE1I566</accession>
<sequence>MRRIANVLALNLPASRGIPRSTPPLKPFRLVAEGDMIPVFGTPPPESRRALRRHYVELARQSNTHHTSLERTRSLSYSLRWAYESIVAIQPAGDLVMLRVAPGSLWPLRKPPMSLSFGDWMTSQHVGLEYDAGWIAGLQDATFQSLLQEETPRGFLNRTAVGANHATTVLWLVDQTIERTETTAADGRNDLCTFHGGGSMEFVEGPRDLPHGSGLTTAFSIAFNRKLLAFYTANGLEANRKRFNVLPRQQITCSTPAGR</sequence>
<dbReference type="AlphaFoldDB" id="A0AAE1I566"/>
<protein>
    <submittedName>
        <fullName evidence="1">Uncharacterized protein</fullName>
    </submittedName>
</protein>
<dbReference type="GeneID" id="87915027"/>
<dbReference type="Proteomes" id="UP001273209">
    <property type="component" value="Unassembled WGS sequence"/>
</dbReference>
<dbReference type="RefSeq" id="XP_062750053.1">
    <property type="nucleotide sequence ID" value="XM_062895122.1"/>
</dbReference>
<keyword evidence="2" id="KW-1185">Reference proteome</keyword>
<organism evidence="1 2">
    <name type="scientific">Trichoderma aggressivum f. europaeum</name>
    <dbReference type="NCBI Taxonomy" id="173218"/>
    <lineage>
        <taxon>Eukaryota</taxon>
        <taxon>Fungi</taxon>
        <taxon>Dikarya</taxon>
        <taxon>Ascomycota</taxon>
        <taxon>Pezizomycotina</taxon>
        <taxon>Sordariomycetes</taxon>
        <taxon>Hypocreomycetidae</taxon>
        <taxon>Hypocreales</taxon>
        <taxon>Hypocreaceae</taxon>
        <taxon>Trichoderma</taxon>
    </lineage>
</organism>
<comment type="caution">
    <text evidence="1">The sequence shown here is derived from an EMBL/GenBank/DDBJ whole genome shotgun (WGS) entry which is preliminary data.</text>
</comment>